<evidence type="ECO:0000313" key="9">
    <source>
        <dbReference type="EMBL" id="QEE15261.1"/>
    </source>
</evidence>
<protein>
    <submittedName>
        <fullName evidence="9">ABC transporter permease</fullName>
    </submittedName>
</protein>
<feature type="transmembrane region" description="Helical" evidence="6">
    <location>
        <begin position="20"/>
        <end position="41"/>
    </location>
</feature>
<reference evidence="9 10" key="1">
    <citation type="journal article" date="2020" name="Nature">
        <title>Isolation of an archaeon at the prokaryote-eukaryote interface.</title>
        <authorList>
            <person name="Imachi H."/>
            <person name="Nobu M.K."/>
            <person name="Nakahara N."/>
            <person name="Morono Y."/>
            <person name="Ogawara M."/>
            <person name="Takaki Y."/>
            <person name="Takano Y."/>
            <person name="Uematsu K."/>
            <person name="Ikuta T."/>
            <person name="Ito M."/>
            <person name="Matsui Y."/>
            <person name="Miyazaki M."/>
            <person name="Murata K."/>
            <person name="Saito Y."/>
            <person name="Sakai S."/>
            <person name="Song C."/>
            <person name="Tasumi E."/>
            <person name="Yamanaka Y."/>
            <person name="Yamaguchi T."/>
            <person name="Kamagata Y."/>
            <person name="Tamaki H."/>
            <person name="Takai K."/>
        </authorList>
    </citation>
    <scope>NUCLEOTIDE SEQUENCE [LARGE SCALE GENOMIC DNA]</scope>
    <source>
        <strain evidence="9 10">MK-D1</strain>
    </source>
</reference>
<dbReference type="InterPro" id="IPR051447">
    <property type="entry name" value="Lipoprotein-release_system"/>
</dbReference>
<feature type="transmembrane region" description="Helical" evidence="6">
    <location>
        <begin position="357"/>
        <end position="381"/>
    </location>
</feature>
<feature type="transmembrane region" description="Helical" evidence="6">
    <location>
        <begin position="650"/>
        <end position="675"/>
    </location>
</feature>
<evidence type="ECO:0000256" key="5">
    <source>
        <dbReference type="ARBA" id="ARBA00023136"/>
    </source>
</evidence>
<feature type="domain" description="MacB-like periplasmic core" evidence="8">
    <location>
        <begin position="19"/>
        <end position="223"/>
    </location>
</feature>
<feature type="transmembrane region" description="Helical" evidence="6">
    <location>
        <begin position="695"/>
        <end position="716"/>
    </location>
</feature>
<evidence type="ECO:0000256" key="1">
    <source>
        <dbReference type="ARBA" id="ARBA00004651"/>
    </source>
</evidence>
<evidence type="ECO:0000256" key="2">
    <source>
        <dbReference type="ARBA" id="ARBA00022475"/>
    </source>
</evidence>
<keyword evidence="2" id="KW-1003">Cell membrane</keyword>
<dbReference type="GO" id="GO:0044874">
    <property type="term" value="P:lipoprotein localization to outer membrane"/>
    <property type="evidence" value="ECO:0007669"/>
    <property type="project" value="TreeGrafter"/>
</dbReference>
<accession>A0A5B9D8D2</accession>
<feature type="transmembrane region" description="Helical" evidence="6">
    <location>
        <begin position="736"/>
        <end position="761"/>
    </location>
</feature>
<dbReference type="Proteomes" id="UP000321408">
    <property type="component" value="Chromosome"/>
</dbReference>
<evidence type="ECO:0000256" key="3">
    <source>
        <dbReference type="ARBA" id="ARBA00022692"/>
    </source>
</evidence>
<comment type="subcellular location">
    <subcellularLocation>
        <location evidence="1">Cell membrane</location>
        <topology evidence="1">Multi-pass membrane protein</topology>
    </subcellularLocation>
</comment>
<organism evidence="9 10">
    <name type="scientific">Promethearchaeum syntrophicum</name>
    <dbReference type="NCBI Taxonomy" id="2594042"/>
    <lineage>
        <taxon>Archaea</taxon>
        <taxon>Promethearchaeati</taxon>
        <taxon>Promethearchaeota</taxon>
        <taxon>Promethearchaeia</taxon>
        <taxon>Promethearchaeales</taxon>
        <taxon>Promethearchaeaceae</taxon>
        <taxon>Promethearchaeum</taxon>
    </lineage>
</organism>
<dbReference type="Pfam" id="PF12704">
    <property type="entry name" value="MacB_PCD"/>
    <property type="match status" value="1"/>
</dbReference>
<proteinExistence type="predicted"/>
<feature type="domain" description="ABC3 transporter permease C-terminal" evidence="7">
    <location>
        <begin position="271"/>
        <end position="382"/>
    </location>
</feature>
<dbReference type="GeneID" id="41329083"/>
<dbReference type="PANTHER" id="PTHR30489">
    <property type="entry name" value="LIPOPROTEIN-RELEASING SYSTEM TRANSMEMBRANE PROTEIN LOLE"/>
    <property type="match status" value="1"/>
</dbReference>
<feature type="transmembrane region" description="Helical" evidence="6">
    <location>
        <begin position="266"/>
        <end position="285"/>
    </location>
</feature>
<keyword evidence="3 6" id="KW-0812">Transmembrane</keyword>
<evidence type="ECO:0000256" key="6">
    <source>
        <dbReference type="SAM" id="Phobius"/>
    </source>
</evidence>
<dbReference type="InterPro" id="IPR025857">
    <property type="entry name" value="MacB_PCD"/>
</dbReference>
<dbReference type="Pfam" id="PF02687">
    <property type="entry name" value="FtsX"/>
    <property type="match status" value="2"/>
</dbReference>
<keyword evidence="10" id="KW-1185">Reference proteome</keyword>
<feature type="transmembrane region" description="Helical" evidence="6">
    <location>
        <begin position="314"/>
        <end position="337"/>
    </location>
</feature>
<reference evidence="9 10" key="2">
    <citation type="journal article" date="2024" name="Int. J. Syst. Evol. Microbiol.">
        <title>Promethearchaeum syntrophicum gen. nov., sp. nov., an anaerobic, obligately syntrophic archaeon, the first isolate of the lineage 'Asgard' archaea, and proposal of the new archaeal phylum Promethearchaeota phyl. nov. and kingdom Promethearchaeati regn. nov.</title>
        <authorList>
            <person name="Imachi H."/>
            <person name="Nobu M.K."/>
            <person name="Kato S."/>
            <person name="Takaki Y."/>
            <person name="Miyazaki M."/>
            <person name="Miyata M."/>
            <person name="Ogawara M."/>
            <person name="Saito Y."/>
            <person name="Sakai S."/>
            <person name="Tahara Y.O."/>
            <person name="Takano Y."/>
            <person name="Tasumi E."/>
            <person name="Uematsu K."/>
            <person name="Yoshimura T."/>
            <person name="Itoh T."/>
            <person name="Ohkuma M."/>
            <person name="Takai K."/>
        </authorList>
    </citation>
    <scope>NUCLEOTIDE SEQUENCE [LARGE SCALE GENOMIC DNA]</scope>
    <source>
        <strain evidence="9 10">MK-D1</strain>
    </source>
</reference>
<feature type="transmembrane region" description="Helical" evidence="6">
    <location>
        <begin position="430"/>
        <end position="448"/>
    </location>
</feature>
<gene>
    <name evidence="9" type="ORF">DSAG12_01086</name>
</gene>
<dbReference type="PANTHER" id="PTHR30489:SF0">
    <property type="entry name" value="LIPOPROTEIN-RELEASING SYSTEM TRANSMEMBRANE PROTEIN LOLE"/>
    <property type="match status" value="1"/>
</dbReference>
<dbReference type="EMBL" id="CP042905">
    <property type="protein sequence ID" value="QEE15261.1"/>
    <property type="molecule type" value="Genomic_DNA"/>
</dbReference>
<keyword evidence="4 6" id="KW-1133">Transmembrane helix</keyword>
<keyword evidence="5 6" id="KW-0472">Membrane</keyword>
<dbReference type="KEGG" id="psyt:DSAG12_01086"/>
<sequence>MKAIYKAVLRDIYFHKGRSFITFFALFLVIAFPIAMFSTGASIENSINITNEEYHLAHMDLYFGPIHEDITTNITDTIIDTLGVSPERVQAQLNTKTKIFHEETWYSVQTFGVNPNKTLEINQVKIIEGKFDLKAGEIAVMDTFATHLNISIGDSLTLNLGSRNETYSIVGFIQAINYVSYDLVQQGFIYLNEADLRDLMGFPDQYFNEVLIYLSEDITDEEVEICSINLRDYFKENHIPVYFLWHTRIVSYGAVLSDTLNLTSSYLATSATLIVIIVGIVIFIITKRYAIEQRKQTGMLYSYGFSSKTIMSAFLLRTSVLSFFAMIFGSVAGWYLLKLLTSFLGNLWGLLNVSALITAGTVSEVLLSTFGVSLLFTFLAARENVSLTPYEAIRGKIKEFSQKMNLSVMVRFPIQLKVPIRNVSRNKVRSVLTVLAFSGSIMLSFSLINTQTNLTETQEDFFSTLNWDVQTIFNTHDYSDSIYLEMKENEEIITCEPFLERNVQFFEQVEKITIFRGILSNSTLIELDLQEGPGFSDEIKDEVILSQFNADNLGYSVGDNCSFWLFDQQINVTVVGIARTMDSPLLMYIQLETLEDIFGFMPINGMLVDVEDTEINDYTNVLNENSDVQFAIKKAKFETRIRNIVASQTVIVNIMVVLGLIVSFLSIFSTTIIIVIERDREYALQRVFGFSTWQILTQIFLELSFLVLIALLLGYLTGNYLSAYWKNLIAESFFSINNYFIWTDYLVLFLFALGATIFSLYPEYQTLKKQYLAEGIKEE</sequence>
<dbReference type="RefSeq" id="WP_147662176.1">
    <property type="nucleotide sequence ID" value="NZ_CP042905.2"/>
</dbReference>
<dbReference type="GO" id="GO:0098797">
    <property type="term" value="C:plasma membrane protein complex"/>
    <property type="evidence" value="ECO:0007669"/>
    <property type="project" value="TreeGrafter"/>
</dbReference>
<evidence type="ECO:0000313" key="10">
    <source>
        <dbReference type="Proteomes" id="UP000321408"/>
    </source>
</evidence>
<evidence type="ECO:0000259" key="7">
    <source>
        <dbReference type="Pfam" id="PF02687"/>
    </source>
</evidence>
<evidence type="ECO:0000259" key="8">
    <source>
        <dbReference type="Pfam" id="PF12704"/>
    </source>
</evidence>
<name>A0A5B9D8D2_9ARCH</name>
<dbReference type="AlphaFoldDB" id="A0A5B9D8D2"/>
<feature type="domain" description="ABC3 transporter permease C-terminal" evidence="7">
    <location>
        <begin position="653"/>
        <end position="760"/>
    </location>
</feature>
<dbReference type="InterPro" id="IPR003838">
    <property type="entry name" value="ABC3_permease_C"/>
</dbReference>
<evidence type="ECO:0000256" key="4">
    <source>
        <dbReference type="ARBA" id="ARBA00022989"/>
    </source>
</evidence>